<evidence type="ECO:0000313" key="5">
    <source>
        <dbReference type="EMBL" id="PIQ85355.1"/>
    </source>
</evidence>
<dbReference type="InterPro" id="IPR003018">
    <property type="entry name" value="GAF"/>
</dbReference>
<evidence type="ECO:0000256" key="1">
    <source>
        <dbReference type="ARBA" id="ARBA00012528"/>
    </source>
</evidence>
<dbReference type="GO" id="GO:0005886">
    <property type="term" value="C:plasma membrane"/>
    <property type="evidence" value="ECO:0007669"/>
    <property type="project" value="TreeGrafter"/>
</dbReference>
<dbReference type="SMART" id="SM00267">
    <property type="entry name" value="GGDEF"/>
    <property type="match status" value="1"/>
</dbReference>
<keyword evidence="3" id="KW-0472">Membrane</keyword>
<reference evidence="5 6" key="1">
    <citation type="submission" date="2017-09" db="EMBL/GenBank/DDBJ databases">
        <title>Depth-based differentiation of microbial function through sediment-hosted aquifers and enrichment of novel symbionts in the deep terrestrial subsurface.</title>
        <authorList>
            <person name="Probst A.J."/>
            <person name="Ladd B."/>
            <person name="Jarett J.K."/>
            <person name="Geller-Mcgrath D.E."/>
            <person name="Sieber C.M."/>
            <person name="Emerson J.B."/>
            <person name="Anantharaman K."/>
            <person name="Thomas B.C."/>
            <person name="Malmstrom R."/>
            <person name="Stieglmeier M."/>
            <person name="Klingl A."/>
            <person name="Woyke T."/>
            <person name="Ryan C.M."/>
            <person name="Banfield J.F."/>
        </authorList>
    </citation>
    <scope>NUCLEOTIDE SEQUENCE [LARGE SCALE GENOMIC DNA]</scope>
    <source>
        <strain evidence="5">CG11_big_fil_rev_8_21_14_0_20_45_26</strain>
    </source>
</reference>
<comment type="catalytic activity">
    <reaction evidence="2">
        <text>2 GTP = 3',3'-c-di-GMP + 2 diphosphate</text>
        <dbReference type="Rhea" id="RHEA:24898"/>
        <dbReference type="ChEBI" id="CHEBI:33019"/>
        <dbReference type="ChEBI" id="CHEBI:37565"/>
        <dbReference type="ChEBI" id="CHEBI:58805"/>
        <dbReference type="EC" id="2.7.7.65"/>
    </reaction>
</comment>
<dbReference type="EC" id="2.7.7.65" evidence="1"/>
<name>A0A2H0LPB9_9BACT</name>
<feature type="transmembrane region" description="Helical" evidence="3">
    <location>
        <begin position="87"/>
        <end position="108"/>
    </location>
</feature>
<dbReference type="PROSITE" id="PS50887">
    <property type="entry name" value="GGDEF"/>
    <property type="match status" value="1"/>
</dbReference>
<feature type="domain" description="GGDEF" evidence="4">
    <location>
        <begin position="352"/>
        <end position="480"/>
    </location>
</feature>
<dbReference type="CDD" id="cd01949">
    <property type="entry name" value="GGDEF"/>
    <property type="match status" value="1"/>
</dbReference>
<accession>A0A2H0LPB9</accession>
<proteinExistence type="predicted"/>
<dbReference type="SUPFAM" id="SSF55781">
    <property type="entry name" value="GAF domain-like"/>
    <property type="match status" value="1"/>
</dbReference>
<dbReference type="InterPro" id="IPR029016">
    <property type="entry name" value="GAF-like_dom_sf"/>
</dbReference>
<dbReference type="PANTHER" id="PTHR45138">
    <property type="entry name" value="REGULATORY COMPONENTS OF SENSORY TRANSDUCTION SYSTEM"/>
    <property type="match status" value="1"/>
</dbReference>
<dbReference type="Pfam" id="PF00990">
    <property type="entry name" value="GGDEF"/>
    <property type="match status" value="1"/>
</dbReference>
<dbReference type="InterPro" id="IPR050469">
    <property type="entry name" value="Diguanylate_Cyclase"/>
</dbReference>
<comment type="caution">
    <text evidence="5">The sequence shown here is derived from an EMBL/GenBank/DDBJ whole genome shotgun (WGS) entry which is preliminary data.</text>
</comment>
<dbReference type="EMBL" id="PCVY01000068">
    <property type="protein sequence ID" value="PIQ85355.1"/>
    <property type="molecule type" value="Genomic_DNA"/>
</dbReference>
<feature type="transmembrane region" description="Helical" evidence="3">
    <location>
        <begin position="17"/>
        <end position="35"/>
    </location>
</feature>
<dbReference type="GO" id="GO:0043709">
    <property type="term" value="P:cell adhesion involved in single-species biofilm formation"/>
    <property type="evidence" value="ECO:0007669"/>
    <property type="project" value="TreeGrafter"/>
</dbReference>
<dbReference type="GO" id="GO:1902201">
    <property type="term" value="P:negative regulation of bacterial-type flagellum-dependent cell motility"/>
    <property type="evidence" value="ECO:0007669"/>
    <property type="project" value="TreeGrafter"/>
</dbReference>
<evidence type="ECO:0000259" key="4">
    <source>
        <dbReference type="PROSITE" id="PS50887"/>
    </source>
</evidence>
<gene>
    <name evidence="5" type="ORF">COV74_09145</name>
</gene>
<dbReference type="SUPFAM" id="SSF55073">
    <property type="entry name" value="Nucleotide cyclase"/>
    <property type="match status" value="1"/>
</dbReference>
<keyword evidence="3" id="KW-0812">Transmembrane</keyword>
<dbReference type="Proteomes" id="UP000230859">
    <property type="component" value="Unassembled WGS sequence"/>
</dbReference>
<dbReference type="InterPro" id="IPR043128">
    <property type="entry name" value="Rev_trsase/Diguanyl_cyclase"/>
</dbReference>
<dbReference type="Pfam" id="PF13185">
    <property type="entry name" value="GAF_2"/>
    <property type="match status" value="1"/>
</dbReference>
<dbReference type="Gene3D" id="3.30.70.270">
    <property type="match status" value="1"/>
</dbReference>
<dbReference type="Gene3D" id="3.30.450.40">
    <property type="match status" value="1"/>
</dbReference>
<sequence>MATITVDRDQSKRTTCIVAAASITVLLIILSFLALRQIQSNPLRAYSSLAIYGMACFIPLTLAWVAYNKVGMGIFAILDSIGAVVHSIVAGQFLFLFFVAAYFIYFLYVNWIEKIITDELVIREIEIEKQNSDKNDLEILYKEKGKSISVFFEKYSTYYNLRRLADEFATSLDLARLGDIIAERSLEFVQKGDVCLLSLADLERDTISLVASHSTDPSFHTKKKLGDVFDFWVLRNRQHLLVSDNQKDFRFDLKKMQQIDHMRSVIISPLLHEGRVVGTLRINARLPEIFSTDHLRLLDAISTLASSALSNAMLYQKTEELAIRDSLTQLYVQRYFKQRLKQEHRRALLTNQPLSLLICDLDFFKQINDKYGHAIGDIVLAQTAQVFRRLCDHGIVARYGGEEFTILLPQSTKTEAKQLAERIRQQVAKERVEIRRDVIPVTTSIGVATLPDDTLDQEELIRIADERLYQAKDAGRNRVC</sequence>
<dbReference type="InterPro" id="IPR029787">
    <property type="entry name" value="Nucleotide_cyclase"/>
</dbReference>
<dbReference type="InterPro" id="IPR000160">
    <property type="entry name" value="GGDEF_dom"/>
</dbReference>
<dbReference type="FunFam" id="3.30.70.270:FF:000001">
    <property type="entry name" value="Diguanylate cyclase domain protein"/>
    <property type="match status" value="1"/>
</dbReference>
<dbReference type="GO" id="GO:0052621">
    <property type="term" value="F:diguanylate cyclase activity"/>
    <property type="evidence" value="ECO:0007669"/>
    <property type="project" value="UniProtKB-EC"/>
</dbReference>
<dbReference type="NCBIfam" id="TIGR00254">
    <property type="entry name" value="GGDEF"/>
    <property type="match status" value="1"/>
</dbReference>
<feature type="transmembrane region" description="Helical" evidence="3">
    <location>
        <begin position="47"/>
        <end position="67"/>
    </location>
</feature>
<organism evidence="5 6">
    <name type="scientific">Candidatus Abzuiibacterium crystallinum</name>
    <dbReference type="NCBI Taxonomy" id="1974748"/>
    <lineage>
        <taxon>Bacteria</taxon>
        <taxon>Pseudomonadati</taxon>
        <taxon>Candidatus Omnitrophota</taxon>
        <taxon>Candidatus Abzuiibacterium</taxon>
    </lineage>
</organism>
<protein>
    <recommendedName>
        <fullName evidence="1">diguanylate cyclase</fullName>
        <ecNumber evidence="1">2.7.7.65</ecNumber>
    </recommendedName>
</protein>
<evidence type="ECO:0000313" key="6">
    <source>
        <dbReference type="Proteomes" id="UP000230859"/>
    </source>
</evidence>
<dbReference type="AlphaFoldDB" id="A0A2H0LPB9"/>
<dbReference type="PANTHER" id="PTHR45138:SF9">
    <property type="entry name" value="DIGUANYLATE CYCLASE DGCM-RELATED"/>
    <property type="match status" value="1"/>
</dbReference>
<dbReference type="SMART" id="SM00065">
    <property type="entry name" value="GAF"/>
    <property type="match status" value="1"/>
</dbReference>
<evidence type="ECO:0000256" key="2">
    <source>
        <dbReference type="ARBA" id="ARBA00034247"/>
    </source>
</evidence>
<keyword evidence="3" id="KW-1133">Transmembrane helix</keyword>
<evidence type="ECO:0000256" key="3">
    <source>
        <dbReference type="SAM" id="Phobius"/>
    </source>
</evidence>